<keyword evidence="3" id="KW-1185">Reference proteome</keyword>
<dbReference type="Proteomes" id="UP000178485">
    <property type="component" value="Chromosome i"/>
</dbReference>
<feature type="transmembrane region" description="Helical" evidence="1">
    <location>
        <begin position="49"/>
        <end position="68"/>
    </location>
</feature>
<feature type="transmembrane region" description="Helical" evidence="1">
    <location>
        <begin position="319"/>
        <end position="341"/>
    </location>
</feature>
<accession>A0A1G4G4G4</accession>
<feature type="transmembrane region" description="Helical" evidence="1">
    <location>
        <begin position="20"/>
        <end position="37"/>
    </location>
</feature>
<feature type="transmembrane region" description="Helical" evidence="1">
    <location>
        <begin position="245"/>
        <end position="263"/>
    </location>
</feature>
<organism evidence="2 3">
    <name type="scientific">Petrimonas mucosa</name>
    <dbReference type="NCBI Taxonomy" id="1642646"/>
    <lineage>
        <taxon>Bacteria</taxon>
        <taxon>Pseudomonadati</taxon>
        <taxon>Bacteroidota</taxon>
        <taxon>Bacteroidia</taxon>
        <taxon>Bacteroidales</taxon>
        <taxon>Dysgonomonadaceae</taxon>
        <taxon>Petrimonas</taxon>
    </lineage>
</organism>
<sequence>MIGLTLGTAWAVRGHFGHEQGAAWAGGISALALIFVAGRREWYGRVLPVAFAAAVGWGMTGMISYGLVVGYGMSNNFPNALYGLGMLFVIGALFGLLGGGLTGLSLESSENRRVDWGSLIAQMVAGGVVVYGLLVRQLEWFMTPPRSEAWAFCLGGVFALLWYTARKGFSVTTRVALITGLGTGFGFALGNFLQIVGIVAEIPFNMWNVMEYSIGFFGGIALAYSVFTSEWPGGGHRVGPWENRVSFVLLFLLIPFIVFQQSLTFHLIVERFTAAGEFERPELIGRISTMTALVILIVMALLTGLRLRRARNRFGASEVYFIFVAYLAAYILMGYIIHGAIDGKSASHLHLCTVNLIVILMLARMQGSPFSTRPRVQVDSLKLCKVFVALLLVVAVLSFVAVHLHDGLPGTQDRFTIHSCDFLNY</sequence>
<evidence type="ECO:0000313" key="3">
    <source>
        <dbReference type="Proteomes" id="UP000178485"/>
    </source>
</evidence>
<protein>
    <submittedName>
        <fullName evidence="2">Uncharacterized protein</fullName>
    </submittedName>
</protein>
<feature type="transmembrane region" description="Helical" evidence="1">
    <location>
        <begin position="177"/>
        <end position="200"/>
    </location>
</feature>
<feature type="transmembrane region" description="Helical" evidence="1">
    <location>
        <begin position="283"/>
        <end position="307"/>
    </location>
</feature>
<feature type="transmembrane region" description="Helical" evidence="1">
    <location>
        <begin position="116"/>
        <end position="134"/>
    </location>
</feature>
<evidence type="ECO:0000256" key="1">
    <source>
        <dbReference type="SAM" id="Phobius"/>
    </source>
</evidence>
<keyword evidence="1" id="KW-1133">Transmembrane helix</keyword>
<dbReference type="KEGG" id="pmuc:ING2E5A_0521"/>
<proteinExistence type="predicted"/>
<keyword evidence="1" id="KW-0812">Transmembrane</keyword>
<gene>
    <name evidence="2" type="ORF">ING2E5A_0521</name>
</gene>
<feature type="transmembrane region" description="Helical" evidence="1">
    <location>
        <begin position="347"/>
        <end position="365"/>
    </location>
</feature>
<evidence type="ECO:0000313" key="2">
    <source>
        <dbReference type="EMBL" id="SCM55698.1"/>
    </source>
</evidence>
<reference evidence="2 3" key="1">
    <citation type="submission" date="2016-08" db="EMBL/GenBank/DDBJ databases">
        <authorList>
            <person name="Seilhamer J.J."/>
        </authorList>
    </citation>
    <scope>NUCLEOTIDE SEQUENCE [LARGE SCALE GENOMIC DNA]</scope>
    <source>
        <strain evidence="2">ING2-E5A</strain>
    </source>
</reference>
<feature type="transmembrane region" description="Helical" evidence="1">
    <location>
        <begin position="212"/>
        <end position="233"/>
    </location>
</feature>
<keyword evidence="1" id="KW-0472">Membrane</keyword>
<feature type="transmembrane region" description="Helical" evidence="1">
    <location>
        <begin position="386"/>
        <end position="405"/>
    </location>
</feature>
<dbReference type="EMBL" id="LT608328">
    <property type="protein sequence ID" value="SCM55698.1"/>
    <property type="molecule type" value="Genomic_DNA"/>
</dbReference>
<dbReference type="STRING" id="1642646.ING2E5A_0521"/>
<name>A0A1G4G4G4_9BACT</name>
<dbReference type="AlphaFoldDB" id="A0A1G4G4G4"/>
<feature type="transmembrane region" description="Helical" evidence="1">
    <location>
        <begin position="149"/>
        <end position="165"/>
    </location>
</feature>
<feature type="transmembrane region" description="Helical" evidence="1">
    <location>
        <begin position="80"/>
        <end position="104"/>
    </location>
</feature>